<dbReference type="Proteomes" id="UP001499852">
    <property type="component" value="Unassembled WGS sequence"/>
</dbReference>
<reference evidence="3" key="1">
    <citation type="journal article" date="2019" name="Int. J. Syst. Evol. Microbiol.">
        <title>The Global Catalogue of Microorganisms (GCM) 10K type strain sequencing project: providing services to taxonomists for standard genome sequencing and annotation.</title>
        <authorList>
            <consortium name="The Broad Institute Genomics Platform"/>
            <consortium name="The Broad Institute Genome Sequencing Center for Infectious Disease"/>
            <person name="Wu L."/>
            <person name="Ma J."/>
        </authorList>
    </citation>
    <scope>NUCLEOTIDE SEQUENCE [LARGE SCALE GENOMIC DNA]</scope>
    <source>
        <strain evidence="3">JCM 18053</strain>
    </source>
</reference>
<protein>
    <submittedName>
        <fullName evidence="2">Uncharacterized protein</fullName>
    </submittedName>
</protein>
<evidence type="ECO:0000313" key="3">
    <source>
        <dbReference type="Proteomes" id="UP001499852"/>
    </source>
</evidence>
<evidence type="ECO:0000313" key="2">
    <source>
        <dbReference type="EMBL" id="GAA5136283.1"/>
    </source>
</evidence>
<name>A0ABP9P0P2_9BACT</name>
<sequence>MSNPRRWKSRIRFKTARQWFNEMHLMETPPRSILEQTRIGLEAHQRATAKMLDLYQRMGIPVTPEMTRAPAPQPKAQKAAAVRK</sequence>
<dbReference type="RefSeq" id="WP_345735369.1">
    <property type="nucleotide sequence ID" value="NZ_BAABIA010000002.1"/>
</dbReference>
<dbReference type="EMBL" id="BAABIA010000002">
    <property type="protein sequence ID" value="GAA5136283.1"/>
    <property type="molecule type" value="Genomic_DNA"/>
</dbReference>
<proteinExistence type="predicted"/>
<feature type="compositionally biased region" description="Low complexity" evidence="1">
    <location>
        <begin position="74"/>
        <end position="84"/>
    </location>
</feature>
<keyword evidence="3" id="KW-1185">Reference proteome</keyword>
<accession>A0ABP9P0P2</accession>
<comment type="caution">
    <text evidence="2">The sequence shown here is derived from an EMBL/GenBank/DDBJ whole genome shotgun (WGS) entry which is preliminary data.</text>
</comment>
<organism evidence="2 3">
    <name type="scientific">Prosthecobacter algae</name>
    <dbReference type="NCBI Taxonomy" id="1144682"/>
    <lineage>
        <taxon>Bacteria</taxon>
        <taxon>Pseudomonadati</taxon>
        <taxon>Verrucomicrobiota</taxon>
        <taxon>Verrucomicrobiia</taxon>
        <taxon>Verrucomicrobiales</taxon>
        <taxon>Verrucomicrobiaceae</taxon>
        <taxon>Prosthecobacter</taxon>
    </lineage>
</organism>
<evidence type="ECO:0000256" key="1">
    <source>
        <dbReference type="SAM" id="MobiDB-lite"/>
    </source>
</evidence>
<feature type="region of interest" description="Disordered" evidence="1">
    <location>
        <begin position="64"/>
        <end position="84"/>
    </location>
</feature>
<gene>
    <name evidence="2" type="ORF">GCM10023213_11020</name>
</gene>